<feature type="domain" description="WRKY" evidence="7">
    <location>
        <begin position="79"/>
        <end position="108"/>
    </location>
</feature>
<dbReference type="InterPro" id="IPR036576">
    <property type="entry name" value="WRKY_dom_sf"/>
</dbReference>
<dbReference type="GO" id="GO:0043565">
    <property type="term" value="F:sequence-specific DNA binding"/>
    <property type="evidence" value="ECO:0007669"/>
    <property type="project" value="InterPro"/>
</dbReference>
<dbReference type="InterPro" id="IPR003657">
    <property type="entry name" value="WRKY_dom"/>
</dbReference>
<keyword evidence="2" id="KW-0805">Transcription regulation</keyword>
<dbReference type="AlphaFoldDB" id="A0A2I0KWK0"/>
<dbReference type="SUPFAM" id="SSF118290">
    <property type="entry name" value="WRKY DNA-binding domain"/>
    <property type="match status" value="1"/>
</dbReference>
<evidence type="ECO:0000313" key="8">
    <source>
        <dbReference type="EMBL" id="PKI72828.1"/>
    </source>
</evidence>
<keyword evidence="4" id="KW-0804">Transcription</keyword>
<comment type="caution">
    <text evidence="8">The sequence shown here is derived from an EMBL/GenBank/DDBJ whole genome shotgun (WGS) entry which is preliminary data.</text>
</comment>
<dbReference type="SMART" id="SM00774">
    <property type="entry name" value="WRKY"/>
    <property type="match status" value="1"/>
</dbReference>
<evidence type="ECO:0000256" key="2">
    <source>
        <dbReference type="ARBA" id="ARBA00023015"/>
    </source>
</evidence>
<dbReference type="Gene3D" id="2.20.25.80">
    <property type="entry name" value="WRKY domain"/>
    <property type="match status" value="1"/>
</dbReference>
<feature type="compositionally biased region" description="Basic and acidic residues" evidence="6">
    <location>
        <begin position="32"/>
        <end position="43"/>
    </location>
</feature>
<sequence>MEVPSSLRQHQQGTAVPSPAQAESSEVPWEMMRMKMAKDGEGGRDEEEEEEDKTNKQLKPKKKNQKRQRQARFAFMTKNEVDHLDDGYRWRKYGQQAVKNSPHPRSTHAPLLIHIISYTVATSIAEYVAT</sequence>
<keyword evidence="5" id="KW-0539">Nucleus</keyword>
<name>A0A2I0KWK0_PUNGR</name>
<feature type="region of interest" description="Disordered" evidence="6">
    <location>
        <begin position="1"/>
        <end position="70"/>
    </location>
</feature>
<evidence type="ECO:0000256" key="1">
    <source>
        <dbReference type="ARBA" id="ARBA00004123"/>
    </source>
</evidence>
<dbReference type="STRING" id="22663.A0A2I0KWK0"/>
<accession>A0A2I0KWK0</accession>
<evidence type="ECO:0000313" key="9">
    <source>
        <dbReference type="Proteomes" id="UP000233551"/>
    </source>
</evidence>
<comment type="subcellular location">
    <subcellularLocation>
        <location evidence="1">Nucleus</location>
    </subcellularLocation>
</comment>
<evidence type="ECO:0000256" key="6">
    <source>
        <dbReference type="SAM" id="MobiDB-lite"/>
    </source>
</evidence>
<dbReference type="InterPro" id="IPR044810">
    <property type="entry name" value="WRKY_plant"/>
</dbReference>
<evidence type="ECO:0000259" key="7">
    <source>
        <dbReference type="PROSITE" id="PS50811"/>
    </source>
</evidence>
<evidence type="ECO:0000256" key="5">
    <source>
        <dbReference type="ARBA" id="ARBA00023242"/>
    </source>
</evidence>
<protein>
    <recommendedName>
        <fullName evidence="7">WRKY domain-containing protein</fullName>
    </recommendedName>
</protein>
<reference evidence="8 9" key="1">
    <citation type="submission" date="2017-11" db="EMBL/GenBank/DDBJ databases">
        <title>De-novo sequencing of pomegranate (Punica granatum L.) genome.</title>
        <authorList>
            <person name="Akparov Z."/>
            <person name="Amiraslanov A."/>
            <person name="Hajiyeva S."/>
            <person name="Abbasov M."/>
            <person name="Kaur K."/>
            <person name="Hamwieh A."/>
            <person name="Solovyev V."/>
            <person name="Salamov A."/>
            <person name="Braich B."/>
            <person name="Kosarev P."/>
            <person name="Mahmoud A."/>
            <person name="Hajiyev E."/>
            <person name="Babayeva S."/>
            <person name="Izzatullayeva V."/>
            <person name="Mammadov A."/>
            <person name="Mammadov A."/>
            <person name="Sharifova S."/>
            <person name="Ojaghi J."/>
            <person name="Eynullazada K."/>
            <person name="Bayramov B."/>
            <person name="Abdulazimova A."/>
            <person name="Shahmuradov I."/>
        </authorList>
    </citation>
    <scope>NUCLEOTIDE SEQUENCE [LARGE SCALE GENOMIC DNA]</scope>
    <source>
        <strain evidence="9">cv. AG2017</strain>
        <tissue evidence="8">Leaf</tissue>
    </source>
</reference>
<dbReference type="Pfam" id="PF03106">
    <property type="entry name" value="WRKY"/>
    <property type="match status" value="1"/>
</dbReference>
<dbReference type="Proteomes" id="UP000233551">
    <property type="component" value="Unassembled WGS sequence"/>
</dbReference>
<evidence type="ECO:0000256" key="3">
    <source>
        <dbReference type="ARBA" id="ARBA00023125"/>
    </source>
</evidence>
<dbReference type="PROSITE" id="PS50811">
    <property type="entry name" value="WRKY"/>
    <property type="match status" value="1"/>
</dbReference>
<organism evidence="8 9">
    <name type="scientific">Punica granatum</name>
    <name type="common">Pomegranate</name>
    <dbReference type="NCBI Taxonomy" id="22663"/>
    <lineage>
        <taxon>Eukaryota</taxon>
        <taxon>Viridiplantae</taxon>
        <taxon>Streptophyta</taxon>
        <taxon>Embryophyta</taxon>
        <taxon>Tracheophyta</taxon>
        <taxon>Spermatophyta</taxon>
        <taxon>Magnoliopsida</taxon>
        <taxon>eudicotyledons</taxon>
        <taxon>Gunneridae</taxon>
        <taxon>Pentapetalae</taxon>
        <taxon>rosids</taxon>
        <taxon>malvids</taxon>
        <taxon>Myrtales</taxon>
        <taxon>Lythraceae</taxon>
        <taxon>Punica</taxon>
    </lineage>
</organism>
<dbReference type="PANTHER" id="PTHR31221:SF350">
    <property type="entry name" value="WRKY TRANSCRIPTION FACTOR 48-RELATED"/>
    <property type="match status" value="1"/>
</dbReference>
<proteinExistence type="predicted"/>
<keyword evidence="3" id="KW-0238">DNA-binding</keyword>
<dbReference type="EMBL" id="PGOL01000308">
    <property type="protein sequence ID" value="PKI72828.1"/>
    <property type="molecule type" value="Genomic_DNA"/>
</dbReference>
<dbReference type="PANTHER" id="PTHR31221">
    <property type="entry name" value="WRKY TRANSCRIPTION FACTOR PROTEIN 1-RELATED"/>
    <property type="match status" value="1"/>
</dbReference>
<keyword evidence="9" id="KW-1185">Reference proteome</keyword>
<feature type="compositionally biased region" description="Basic residues" evidence="6">
    <location>
        <begin position="56"/>
        <end position="70"/>
    </location>
</feature>
<dbReference type="GO" id="GO:0003700">
    <property type="term" value="F:DNA-binding transcription factor activity"/>
    <property type="evidence" value="ECO:0007669"/>
    <property type="project" value="InterPro"/>
</dbReference>
<feature type="compositionally biased region" description="Polar residues" evidence="6">
    <location>
        <begin position="1"/>
        <end position="15"/>
    </location>
</feature>
<dbReference type="GO" id="GO:0005634">
    <property type="term" value="C:nucleus"/>
    <property type="evidence" value="ECO:0007669"/>
    <property type="project" value="UniProtKB-SubCell"/>
</dbReference>
<evidence type="ECO:0000256" key="4">
    <source>
        <dbReference type="ARBA" id="ARBA00023163"/>
    </source>
</evidence>
<gene>
    <name evidence="8" type="ORF">CRG98_006808</name>
</gene>